<dbReference type="PANTHER" id="PTHR13164:SF3">
    <property type="entry name" value="CALCYCLIN-BINDING PROTEIN"/>
    <property type="match status" value="1"/>
</dbReference>
<dbReference type="CDD" id="cd06468">
    <property type="entry name" value="p23_CacyBP"/>
    <property type="match status" value="1"/>
</dbReference>
<keyword evidence="3" id="KW-1185">Reference proteome</keyword>
<dbReference type="InterPro" id="IPR008978">
    <property type="entry name" value="HSP20-like_chaperone"/>
</dbReference>
<dbReference type="SUPFAM" id="SSF49764">
    <property type="entry name" value="HSP20-like chaperones"/>
    <property type="match status" value="1"/>
</dbReference>
<dbReference type="GO" id="GO:0044548">
    <property type="term" value="F:S100 protein binding"/>
    <property type="evidence" value="ECO:0007669"/>
    <property type="project" value="InterPro"/>
</dbReference>
<proteinExistence type="predicted"/>
<evidence type="ECO:0000313" key="2">
    <source>
        <dbReference type="Ensembl" id="ENSACDP00005004977.1"/>
    </source>
</evidence>
<reference evidence="2" key="1">
    <citation type="submission" date="2025-08" db="UniProtKB">
        <authorList>
            <consortium name="Ensembl"/>
        </authorList>
    </citation>
    <scope>IDENTIFICATION</scope>
</reference>
<dbReference type="InterPro" id="IPR037893">
    <property type="entry name" value="CS_CacyBP"/>
</dbReference>
<dbReference type="PANTHER" id="PTHR13164">
    <property type="entry name" value="CALICYLIN BINDING PROTEIN"/>
    <property type="match status" value="1"/>
</dbReference>
<organism evidence="2 3">
    <name type="scientific">Anser cygnoides</name>
    <name type="common">Swan goose</name>
    <dbReference type="NCBI Taxonomy" id="8845"/>
    <lineage>
        <taxon>Eukaryota</taxon>
        <taxon>Metazoa</taxon>
        <taxon>Chordata</taxon>
        <taxon>Craniata</taxon>
        <taxon>Vertebrata</taxon>
        <taxon>Euteleostomi</taxon>
        <taxon>Archelosauria</taxon>
        <taxon>Archosauria</taxon>
        <taxon>Dinosauria</taxon>
        <taxon>Saurischia</taxon>
        <taxon>Theropoda</taxon>
        <taxon>Coelurosauria</taxon>
        <taxon>Aves</taxon>
        <taxon>Neognathae</taxon>
        <taxon>Galloanserae</taxon>
        <taxon>Anseriformes</taxon>
        <taxon>Anatidae</taxon>
        <taxon>Anserinae</taxon>
        <taxon>Anser</taxon>
    </lineage>
</organism>
<dbReference type="Pfam" id="PF09032">
    <property type="entry name" value="Siah-Interact_N"/>
    <property type="match status" value="1"/>
</dbReference>
<dbReference type="FunFam" id="2.60.40.790:FF:000006">
    <property type="entry name" value="calcyclin-binding protein-like"/>
    <property type="match status" value="1"/>
</dbReference>
<evidence type="ECO:0000313" key="3">
    <source>
        <dbReference type="Proteomes" id="UP000694521"/>
    </source>
</evidence>
<sequence length="149" mass="17055">KVPEGPRSRHLEEVKELLVKATRKRVRDVLVAEKHKLELEIKNQPLPKPKDVVEEEKSSLGGYTVKINNYGWDQSDKFIKIYISLNGVQKLPAENVQVNFTERSFDLLVKNLNGKNYTMTFNNLLKPISVEGSSRKVILHQSCHLIPPP</sequence>
<evidence type="ECO:0000259" key="1">
    <source>
        <dbReference type="PROSITE" id="PS51203"/>
    </source>
</evidence>
<dbReference type="PROSITE" id="PS51203">
    <property type="entry name" value="CS"/>
    <property type="match status" value="1"/>
</dbReference>
<dbReference type="Ensembl" id="ENSACDT00005005976.1">
    <property type="protein sequence ID" value="ENSACDP00005004977.1"/>
    <property type="gene ID" value="ENSACDG00005003642.1"/>
</dbReference>
<dbReference type="Proteomes" id="UP000694521">
    <property type="component" value="Unplaced"/>
</dbReference>
<name>A0A8B9DEG3_ANSCY</name>
<reference evidence="2" key="2">
    <citation type="submission" date="2025-09" db="UniProtKB">
        <authorList>
            <consortium name="Ensembl"/>
        </authorList>
    </citation>
    <scope>IDENTIFICATION</scope>
</reference>
<dbReference type="AlphaFoldDB" id="A0A8B9DEG3"/>
<dbReference type="Gene3D" id="2.60.40.790">
    <property type="match status" value="1"/>
</dbReference>
<dbReference type="GO" id="GO:0005634">
    <property type="term" value="C:nucleus"/>
    <property type="evidence" value="ECO:0007669"/>
    <property type="project" value="TreeGrafter"/>
</dbReference>
<dbReference type="GO" id="GO:0031625">
    <property type="term" value="F:ubiquitin protein ligase binding"/>
    <property type="evidence" value="ECO:0007669"/>
    <property type="project" value="InterPro"/>
</dbReference>
<dbReference type="Pfam" id="PF04969">
    <property type="entry name" value="CS"/>
    <property type="match status" value="1"/>
</dbReference>
<dbReference type="InterPro" id="IPR037201">
    <property type="entry name" value="CacyBP_N"/>
</dbReference>
<accession>A0A8B9DEG3</accession>
<feature type="domain" description="CS" evidence="1">
    <location>
        <begin position="65"/>
        <end position="149"/>
    </location>
</feature>
<dbReference type="InterPro" id="IPR007052">
    <property type="entry name" value="CS_dom"/>
</dbReference>
<dbReference type="SUPFAM" id="SSF140106">
    <property type="entry name" value="Calcyclin-binding protein-like"/>
    <property type="match status" value="1"/>
</dbReference>
<dbReference type="InterPro" id="IPR015120">
    <property type="entry name" value="Siah-Interact_N"/>
</dbReference>
<gene>
    <name evidence="2" type="primary">CACYBP</name>
</gene>
<dbReference type="GO" id="GO:0015631">
    <property type="term" value="F:tubulin binding"/>
    <property type="evidence" value="ECO:0007669"/>
    <property type="project" value="InterPro"/>
</dbReference>
<dbReference type="Gene3D" id="4.10.860.10">
    <property type="entry name" value="UVR domain"/>
    <property type="match status" value="1"/>
</dbReference>
<dbReference type="InterPro" id="IPR052289">
    <property type="entry name" value="Calcyclin-binding_UBL-bridge"/>
</dbReference>
<protein>
    <submittedName>
        <fullName evidence="2">Calcyclin binding protein</fullName>
    </submittedName>
</protein>
<dbReference type="GO" id="GO:0007507">
    <property type="term" value="P:heart development"/>
    <property type="evidence" value="ECO:0007669"/>
    <property type="project" value="TreeGrafter"/>
</dbReference>